<reference evidence="1 2" key="1">
    <citation type="journal article" date="2014" name="Int. J. Syst. Evol. Microbiol.">
        <title>Complete genome sequence of Corynebacterium casei LMG S-19264T (=DSM 44701T), isolated from a smear-ripened cheese.</title>
        <authorList>
            <consortium name="US DOE Joint Genome Institute (JGI-PGF)"/>
            <person name="Walter F."/>
            <person name="Albersmeier A."/>
            <person name="Kalinowski J."/>
            <person name="Ruckert C."/>
        </authorList>
    </citation>
    <scope>NUCLEOTIDE SEQUENCE [LARGE SCALE GENOMIC DNA]</scope>
    <source>
        <strain evidence="1 2">CGMCC 4.7215</strain>
    </source>
</reference>
<dbReference type="Gene3D" id="3.40.1350.10">
    <property type="match status" value="1"/>
</dbReference>
<dbReference type="Proteomes" id="UP001596414">
    <property type="component" value="Unassembled WGS sequence"/>
</dbReference>
<organism evidence="1 2">
    <name type="scientific">Halovenus rubra</name>
    <dbReference type="NCBI Taxonomy" id="869890"/>
    <lineage>
        <taxon>Archaea</taxon>
        <taxon>Methanobacteriati</taxon>
        <taxon>Methanobacteriota</taxon>
        <taxon>Stenosarchaea group</taxon>
        <taxon>Halobacteria</taxon>
        <taxon>Halobacteriales</taxon>
        <taxon>Haloarculaceae</taxon>
        <taxon>Halovenus</taxon>
    </lineage>
</organism>
<comment type="caution">
    <text evidence="1">The sequence shown here is derived from an EMBL/GenBank/DDBJ whole genome shotgun (WGS) entry which is preliminary data.</text>
</comment>
<dbReference type="InterPro" id="IPR011856">
    <property type="entry name" value="tRNA_endonuc-like_dom_sf"/>
</dbReference>
<gene>
    <name evidence="1" type="ORF">ACFQJ7_08475</name>
</gene>
<sequence length="369" mass="42096">MRLYDFGQSANLNQAEEYERERFDTEQELESVLNQNPNVLLGEQIFIFSRQPSLDPGLPDLLGLDQYGNVVVFELKKGLSGTGSASEETILSQPQNYARALGPFGYDDLNDLYQAYQQQIRSGEWDVDESLIPAESLDDAFETVFGQVLKPEDYNQYQRMVIVAETITGQTAENARYLQDQGLYLQAQEVQLFESPNGSGETLTTTVVVDYDDRRVRPSRVGNPTYDEVNQEIFERAYPQIQSLVGGSTVGQLVNSFDNREPRLRSEHPDHPETVEFSLRVKPRTGGLVRVTLDVDNDKEAVEAIREHAKPFEDSGFEVSHTRSRHRVVMYTWEMDNFEPLNQDEMLDEIAETFARLVELSHEVFTTTE</sequence>
<dbReference type="AlphaFoldDB" id="A0ABD5XA44"/>
<evidence type="ECO:0000313" key="2">
    <source>
        <dbReference type="Proteomes" id="UP001596414"/>
    </source>
</evidence>
<accession>A0ABD5XA44</accession>
<dbReference type="RefSeq" id="WP_267638992.1">
    <property type="nucleotide sequence ID" value="NZ_JAODIY010000047.1"/>
</dbReference>
<protein>
    <recommendedName>
        <fullName evidence="3">PD-(D/E)XK nuclease superfamily protein</fullName>
    </recommendedName>
</protein>
<name>A0ABD5XA44_9EURY</name>
<dbReference type="EMBL" id="JBHSZQ010000014">
    <property type="protein sequence ID" value="MFC7126070.1"/>
    <property type="molecule type" value="Genomic_DNA"/>
</dbReference>
<evidence type="ECO:0008006" key="3">
    <source>
        <dbReference type="Google" id="ProtNLM"/>
    </source>
</evidence>
<proteinExistence type="predicted"/>
<evidence type="ECO:0000313" key="1">
    <source>
        <dbReference type="EMBL" id="MFC7126070.1"/>
    </source>
</evidence>